<evidence type="ECO:0000313" key="1">
    <source>
        <dbReference type="EMBL" id="KAJ6688582.1"/>
    </source>
</evidence>
<sequence>MAVLLSTVAVTKPRLKLFNDNGIKQEISSIPINIFTGEFFLLLFLWLFNPLEEYVVDDFDGFEGDEEELEDGIEGKLEKSDEKEGNLETWAEFDLDSDEFEPLLEDEEGNVSNLDGFSPAGVGYGNITEEIIEKQRIKKEQKTMSKAERKRLARESKKEKDGVTACARCQGTFFSSPKFCTTSKATRHDKQCKI</sequence>
<reference evidence="1" key="1">
    <citation type="submission" date="2022-11" db="EMBL/GenBank/DDBJ databases">
        <authorList>
            <person name="Hyden B.L."/>
            <person name="Feng K."/>
            <person name="Yates T."/>
            <person name="Jawdy S."/>
            <person name="Smart L.B."/>
            <person name="Muchero W."/>
        </authorList>
    </citation>
    <scope>NUCLEOTIDE SEQUENCE</scope>
    <source>
        <tissue evidence="1">Shoot tip</tissue>
    </source>
</reference>
<organism evidence="1 2">
    <name type="scientific">Salix koriyanagi</name>
    <dbReference type="NCBI Taxonomy" id="2511006"/>
    <lineage>
        <taxon>Eukaryota</taxon>
        <taxon>Viridiplantae</taxon>
        <taxon>Streptophyta</taxon>
        <taxon>Embryophyta</taxon>
        <taxon>Tracheophyta</taxon>
        <taxon>Spermatophyta</taxon>
        <taxon>Magnoliopsida</taxon>
        <taxon>eudicotyledons</taxon>
        <taxon>Gunneridae</taxon>
        <taxon>Pentapetalae</taxon>
        <taxon>rosids</taxon>
        <taxon>fabids</taxon>
        <taxon>Malpighiales</taxon>
        <taxon>Salicaceae</taxon>
        <taxon>Saliceae</taxon>
        <taxon>Salix</taxon>
    </lineage>
</organism>
<protein>
    <submittedName>
        <fullName evidence="1">GENETIC INTERACTOR OF PROHIBITINS 3 MITOCHONDRIAL</fullName>
    </submittedName>
</protein>
<comment type="caution">
    <text evidence="1">The sequence shown here is derived from an EMBL/GenBank/DDBJ whole genome shotgun (WGS) entry which is preliminary data.</text>
</comment>
<keyword evidence="2" id="KW-1185">Reference proteome</keyword>
<reference evidence="1" key="2">
    <citation type="journal article" date="2023" name="Int. J. Mol. Sci.">
        <title>De Novo Assembly and Annotation of 11 Diverse Shrub Willow (Salix) Genomes Reveals Novel Gene Organization in Sex-Linked Regions.</title>
        <authorList>
            <person name="Hyden B."/>
            <person name="Feng K."/>
            <person name="Yates T.B."/>
            <person name="Jawdy S."/>
            <person name="Cereghino C."/>
            <person name="Smart L.B."/>
            <person name="Muchero W."/>
        </authorList>
    </citation>
    <scope>NUCLEOTIDE SEQUENCE</scope>
    <source>
        <tissue evidence="1">Shoot tip</tissue>
    </source>
</reference>
<dbReference type="Proteomes" id="UP001151752">
    <property type="component" value="Chromosome 15W"/>
</dbReference>
<name>A0A9Q0PID0_9ROSI</name>
<dbReference type="AlphaFoldDB" id="A0A9Q0PID0"/>
<gene>
    <name evidence="1" type="ORF">OIU74_017148</name>
</gene>
<dbReference type="EMBL" id="JAPFFM010000019">
    <property type="protein sequence ID" value="KAJ6688582.1"/>
    <property type="molecule type" value="Genomic_DNA"/>
</dbReference>
<evidence type="ECO:0000313" key="2">
    <source>
        <dbReference type="Proteomes" id="UP001151752"/>
    </source>
</evidence>
<accession>A0A9Q0PID0</accession>
<proteinExistence type="predicted"/>